<dbReference type="InterPro" id="IPR057326">
    <property type="entry name" value="KR_dom"/>
</dbReference>
<evidence type="ECO:0000313" key="5">
    <source>
        <dbReference type="Proteomes" id="UP000693892"/>
    </source>
</evidence>
<dbReference type="Proteomes" id="UP000693892">
    <property type="component" value="Unassembled WGS sequence"/>
</dbReference>
<dbReference type="PROSITE" id="PS00061">
    <property type="entry name" value="ADH_SHORT"/>
    <property type="match status" value="1"/>
</dbReference>
<proteinExistence type="inferred from homology"/>
<sequence>MSQRFADKVVIVTGGVSGIGAAAARQFAEEGAKVVVADINADLIGAVPENFGASVTGRVTDVTNEEDVAGLIAETVAQHGTLDAFINVAGGSRPGTLTDISAEDWDFTVRLNLYSAFYGTRLAAKQFIAEGKAGAIVNVASLNSEVPMHFGVGYTASKAAVAMLSRQAALELGGHGIRVNAVSPGLVDTPLTAGMLGIEGMRDAFDERIPLHRAAQPEEIASSIVYLASDDASYVSGTNHIVDGAWNTTGYPDLRKFMG</sequence>
<feature type="domain" description="Ketoreductase" evidence="3">
    <location>
        <begin position="8"/>
        <end position="185"/>
    </location>
</feature>
<dbReference type="Pfam" id="PF13561">
    <property type="entry name" value="adh_short_C2"/>
    <property type="match status" value="1"/>
</dbReference>
<dbReference type="AlphaFoldDB" id="A0A916JUY0"/>
<dbReference type="GO" id="GO:0047936">
    <property type="term" value="F:glucose 1-dehydrogenase [NAD(P)+] activity"/>
    <property type="evidence" value="ECO:0007669"/>
    <property type="project" value="UniProtKB-EC"/>
</dbReference>
<evidence type="ECO:0000256" key="1">
    <source>
        <dbReference type="ARBA" id="ARBA00006484"/>
    </source>
</evidence>
<keyword evidence="2 4" id="KW-0560">Oxidoreductase</keyword>
<protein>
    <submittedName>
        <fullName evidence="4">Glucose 1-dehydrogenase 4</fullName>
        <ecNumber evidence="4">1.1.1.47</ecNumber>
    </submittedName>
</protein>
<comment type="similarity">
    <text evidence="1">Belongs to the short-chain dehydrogenases/reductases (SDR) family.</text>
</comment>
<dbReference type="InterPro" id="IPR051122">
    <property type="entry name" value="SDR_DHRS6-like"/>
</dbReference>
<organism evidence="4 5">
    <name type="scientific">Leucobacter soli</name>
    <dbReference type="NCBI Taxonomy" id="2812850"/>
    <lineage>
        <taxon>Bacteria</taxon>
        <taxon>Bacillati</taxon>
        <taxon>Actinomycetota</taxon>
        <taxon>Actinomycetes</taxon>
        <taxon>Micrococcales</taxon>
        <taxon>Microbacteriaceae</taxon>
        <taxon>Leucobacter</taxon>
    </lineage>
</organism>
<dbReference type="SMART" id="SM00822">
    <property type="entry name" value="PKS_KR"/>
    <property type="match status" value="1"/>
</dbReference>
<dbReference type="PANTHER" id="PTHR43477:SF1">
    <property type="entry name" value="DIHYDROANTICAPSIN 7-DEHYDROGENASE"/>
    <property type="match status" value="1"/>
</dbReference>
<evidence type="ECO:0000313" key="4">
    <source>
        <dbReference type="EMBL" id="CAG7604825.1"/>
    </source>
</evidence>
<comment type="caution">
    <text evidence="4">The sequence shown here is derived from an EMBL/GenBank/DDBJ whole genome shotgun (WGS) entry which is preliminary data.</text>
</comment>
<dbReference type="RefSeq" id="WP_218114397.1">
    <property type="nucleotide sequence ID" value="NZ_CAJVAP010000007.1"/>
</dbReference>
<dbReference type="InterPro" id="IPR020904">
    <property type="entry name" value="Sc_DH/Rdtase_CS"/>
</dbReference>
<dbReference type="PANTHER" id="PTHR43477">
    <property type="entry name" value="DIHYDROANTICAPSIN 7-DEHYDROGENASE"/>
    <property type="match status" value="1"/>
</dbReference>
<name>A0A916JUY0_9MICO</name>
<evidence type="ECO:0000259" key="3">
    <source>
        <dbReference type="SMART" id="SM00822"/>
    </source>
</evidence>
<dbReference type="EMBL" id="CAJVAP010000007">
    <property type="protein sequence ID" value="CAG7604825.1"/>
    <property type="molecule type" value="Genomic_DNA"/>
</dbReference>
<keyword evidence="5" id="KW-1185">Reference proteome</keyword>
<dbReference type="EC" id="1.1.1.47" evidence="4"/>
<dbReference type="FunFam" id="3.40.50.720:FF:000084">
    <property type="entry name" value="Short-chain dehydrogenase reductase"/>
    <property type="match status" value="1"/>
</dbReference>
<evidence type="ECO:0000256" key="2">
    <source>
        <dbReference type="ARBA" id="ARBA00023002"/>
    </source>
</evidence>
<dbReference type="CDD" id="cd05233">
    <property type="entry name" value="SDR_c"/>
    <property type="match status" value="1"/>
</dbReference>
<gene>
    <name evidence="4" type="primary">gdhIV</name>
    <name evidence="4" type="ORF">LEUCIP111803_00768</name>
</gene>
<reference evidence="4" key="1">
    <citation type="submission" date="2021-06" db="EMBL/GenBank/DDBJ databases">
        <authorList>
            <person name="Criscuolo A."/>
        </authorList>
    </citation>
    <scope>NUCLEOTIDE SEQUENCE</scope>
    <source>
        <strain evidence="4">CIP111803</strain>
    </source>
</reference>
<dbReference type="InterPro" id="IPR002347">
    <property type="entry name" value="SDR_fam"/>
</dbReference>
<accession>A0A916JUY0</accession>